<comment type="caution">
    <text evidence="2">The sequence shown here is derived from an EMBL/GenBank/DDBJ whole genome shotgun (WGS) entry which is preliminary data.</text>
</comment>
<organism evidence="2 3">
    <name type="scientific">Imtechella halotolerans K1</name>
    <dbReference type="NCBI Taxonomy" id="946077"/>
    <lineage>
        <taxon>Bacteria</taxon>
        <taxon>Pseudomonadati</taxon>
        <taxon>Bacteroidota</taxon>
        <taxon>Flavobacteriia</taxon>
        <taxon>Flavobacteriales</taxon>
        <taxon>Flavobacteriaceae</taxon>
        <taxon>Imtechella</taxon>
    </lineage>
</organism>
<reference evidence="2 3" key="1">
    <citation type="journal article" date="2012" name="J. Bacteriol.">
        <title>Genome Sequence of the Halotolerant Bacterium Imtechella halotolerans K1T.</title>
        <authorList>
            <person name="Kumar S."/>
            <person name="Vikram S."/>
            <person name="Subramanian S."/>
            <person name="Raghava G.P."/>
            <person name="Pinnaka A.K."/>
        </authorList>
    </citation>
    <scope>NUCLEOTIDE SEQUENCE [LARGE SCALE GENOMIC DNA]</scope>
    <source>
        <strain evidence="2 3">K1</strain>
    </source>
</reference>
<dbReference type="Pfam" id="PF13160">
    <property type="entry name" value="DUF3995"/>
    <property type="match status" value="1"/>
</dbReference>
<feature type="transmembrane region" description="Helical" evidence="1">
    <location>
        <begin position="6"/>
        <end position="30"/>
    </location>
</feature>
<feature type="transmembrane region" description="Helical" evidence="1">
    <location>
        <begin position="51"/>
        <end position="74"/>
    </location>
</feature>
<keyword evidence="1" id="KW-1133">Transmembrane helix</keyword>
<gene>
    <name evidence="2" type="ORF">W5A_12861</name>
</gene>
<evidence type="ECO:0008006" key="4">
    <source>
        <dbReference type="Google" id="ProtNLM"/>
    </source>
</evidence>
<feature type="transmembrane region" description="Helical" evidence="1">
    <location>
        <begin position="119"/>
        <end position="138"/>
    </location>
</feature>
<dbReference type="eggNOG" id="ENOG5032ZJG">
    <property type="taxonomic scope" value="Bacteria"/>
</dbReference>
<proteinExistence type="predicted"/>
<feature type="transmembrane region" description="Helical" evidence="1">
    <location>
        <begin position="80"/>
        <end position="98"/>
    </location>
</feature>
<evidence type="ECO:0000313" key="3">
    <source>
        <dbReference type="Proteomes" id="UP000005938"/>
    </source>
</evidence>
<keyword evidence="1" id="KW-0812">Transmembrane</keyword>
<dbReference type="Proteomes" id="UP000005938">
    <property type="component" value="Unassembled WGS sequence"/>
</dbReference>
<dbReference type="EMBL" id="AJJU01000037">
    <property type="protein sequence ID" value="EID72398.1"/>
    <property type="molecule type" value="Genomic_DNA"/>
</dbReference>
<protein>
    <recommendedName>
        <fullName evidence="4">DUF3995 domain-containing protein</fullName>
    </recommendedName>
</protein>
<dbReference type="InterPro" id="IPR025058">
    <property type="entry name" value="DUF3995"/>
</dbReference>
<accession>I0W7N2</accession>
<sequence>MQLLNSILFIIFLMLAIIHFYWALGGNWGISSVLPTDKHGTKKLHPKKTDSAIVGCVLLIFSLFYAFNMGISGYKFPSVLFNYFGWIIPGIFLVRAIGDFNYVGFFKKVKYTAFGKKDTYFFSPLCLLIAAIGFIIYFN</sequence>
<name>I0W7N2_9FLAO</name>
<evidence type="ECO:0000313" key="2">
    <source>
        <dbReference type="EMBL" id="EID72398.1"/>
    </source>
</evidence>
<keyword evidence="1" id="KW-0472">Membrane</keyword>
<evidence type="ECO:0000256" key="1">
    <source>
        <dbReference type="SAM" id="Phobius"/>
    </source>
</evidence>
<dbReference type="OrthoDB" id="8590912at2"/>
<dbReference type="STRING" id="946077.W5A_12861"/>
<dbReference type="AlphaFoldDB" id="I0W7N2"/>
<keyword evidence="3" id="KW-1185">Reference proteome</keyword>